<dbReference type="CDD" id="cd01127">
    <property type="entry name" value="TrwB_TraG_TraD_VirD4"/>
    <property type="match status" value="1"/>
</dbReference>
<reference evidence="7 8" key="1">
    <citation type="journal article" date="2012" name="J. Bacteriol.">
        <title>Genome Sequence of Nitratireductor aquibiodomus Strain RA22.</title>
        <authorList>
            <person name="Singh A."/>
            <person name="Jangir P.K."/>
            <person name="Kumari C."/>
            <person name="Sharma R."/>
        </authorList>
    </citation>
    <scope>NUCLEOTIDE SEQUENCE [LARGE SCALE GENOMIC DNA]</scope>
    <source>
        <strain evidence="7 8">RA22</strain>
    </source>
</reference>
<dbReference type="Pfam" id="PF02534">
    <property type="entry name" value="T4SS-DNA_transf"/>
    <property type="match status" value="1"/>
</dbReference>
<keyword evidence="4" id="KW-0812">Transmembrane</keyword>
<dbReference type="PANTHER" id="PTHR37937">
    <property type="entry name" value="CONJUGATIVE TRANSFER: DNA TRANSPORT"/>
    <property type="match status" value="1"/>
</dbReference>
<protein>
    <submittedName>
        <fullName evidence="7">Conjugal transfer coupling protein TraG</fullName>
    </submittedName>
</protein>
<evidence type="ECO:0000256" key="1">
    <source>
        <dbReference type="ARBA" id="ARBA00004651"/>
    </source>
</evidence>
<accession>I5BT20</accession>
<dbReference type="NCBIfam" id="TIGR02767">
    <property type="entry name" value="TraG-Ti"/>
    <property type="match status" value="1"/>
</dbReference>
<dbReference type="GO" id="GO:0005886">
    <property type="term" value="C:plasma membrane"/>
    <property type="evidence" value="ECO:0007669"/>
    <property type="project" value="UniProtKB-SubCell"/>
</dbReference>
<dbReference type="PANTHER" id="PTHR37937:SF1">
    <property type="entry name" value="CONJUGATIVE TRANSFER: DNA TRANSPORT"/>
    <property type="match status" value="1"/>
</dbReference>
<evidence type="ECO:0000256" key="6">
    <source>
        <dbReference type="ARBA" id="ARBA00023136"/>
    </source>
</evidence>
<dbReference type="InterPro" id="IPR014135">
    <property type="entry name" value="Ti-typ_conjug_TS_TraG-like"/>
</dbReference>
<evidence type="ECO:0000313" key="7">
    <source>
        <dbReference type="EMBL" id="EIM72722.1"/>
    </source>
</evidence>
<keyword evidence="3" id="KW-1003">Cell membrane</keyword>
<dbReference type="NCBIfam" id="NF010394">
    <property type="entry name" value="PRK13822.1"/>
    <property type="match status" value="1"/>
</dbReference>
<organism evidence="7 8">
    <name type="scientific">Nitratireductor aquibiodomus RA22</name>
    <dbReference type="NCBI Taxonomy" id="1189611"/>
    <lineage>
        <taxon>Bacteria</taxon>
        <taxon>Pseudomonadati</taxon>
        <taxon>Pseudomonadota</taxon>
        <taxon>Alphaproteobacteria</taxon>
        <taxon>Hyphomicrobiales</taxon>
        <taxon>Phyllobacteriaceae</taxon>
        <taxon>Nitratireductor</taxon>
    </lineage>
</organism>
<evidence type="ECO:0000313" key="8">
    <source>
        <dbReference type="Proteomes" id="UP000004622"/>
    </source>
</evidence>
<gene>
    <name evidence="7" type="ORF">A33O_18799</name>
</gene>
<dbReference type="AlphaFoldDB" id="I5BT20"/>
<dbReference type="InterPro" id="IPR027417">
    <property type="entry name" value="P-loop_NTPase"/>
</dbReference>
<dbReference type="Proteomes" id="UP000004622">
    <property type="component" value="Unassembled WGS sequence"/>
</dbReference>
<dbReference type="Gene3D" id="3.40.50.300">
    <property type="entry name" value="P-loop containing nucleotide triphosphate hydrolases"/>
    <property type="match status" value="1"/>
</dbReference>
<evidence type="ECO:0000256" key="2">
    <source>
        <dbReference type="ARBA" id="ARBA00008806"/>
    </source>
</evidence>
<dbReference type="InterPro" id="IPR003688">
    <property type="entry name" value="TraG/VirD4"/>
</dbReference>
<proteinExistence type="inferred from homology"/>
<comment type="subcellular location">
    <subcellularLocation>
        <location evidence="1">Cell membrane</location>
        <topology evidence="1">Multi-pass membrane protein</topology>
    </subcellularLocation>
</comment>
<dbReference type="PATRIC" id="fig|1189611.3.peg.3794"/>
<keyword evidence="6" id="KW-0472">Membrane</keyword>
<dbReference type="SUPFAM" id="SSF52540">
    <property type="entry name" value="P-loop containing nucleoside triphosphate hydrolases"/>
    <property type="match status" value="1"/>
</dbReference>
<evidence type="ECO:0000256" key="4">
    <source>
        <dbReference type="ARBA" id="ARBA00022692"/>
    </source>
</evidence>
<evidence type="ECO:0000256" key="3">
    <source>
        <dbReference type="ARBA" id="ARBA00022475"/>
    </source>
</evidence>
<sequence length="553" mass="60016">MVITIAAVREIGRLAAFAATVPPGTSIVEYADPATLTGALVAAVAGVFGLRVAMRGNAAFASAAPRRVRGKRAIHGESEWMTISAARRLFPEAGGIVVGEACRVDRQAGGGRGFRADDRETWGSGGKSQLLCFDGSFGSSHGLVFAGSGGFKTTSVTVPTALKWGGGLVALDPSNEVAPMVIGHRRKAGRSVFVLDPKEPGTGFNVLDWIGRFGGTKEEDVVAVATWVVTDTARQASIRDDFFRASALQLITVLIADVCLSGHTEKENQHLRQMRANLSEPEPKLRERLQLIYGNSESAFVKENVAPFIAMTPETFSGVYANAVKETHWLSYPNYAALVSGNSFSTDDLADGDTDVFVNLDLKTLEAHPGLARTVIGALANAIYNRNGKVKGRTLFLLDEVARLGYLRILETARDAGRKYGISLLLLFQSIGQMRETYGGRDASSKWFESASWISFAAINDPETADYISRRCGNTTVEVEQLSRTSRMSGSSRTRSRQLSARPLILPEEVLQMRADEQIVFTAGNPPLRCGRAIWFRRDDMISVVGENRFQRT</sequence>
<keyword evidence="5" id="KW-1133">Transmembrane helix</keyword>
<dbReference type="EMBL" id="AJXZ01000049">
    <property type="protein sequence ID" value="EIM72722.1"/>
    <property type="molecule type" value="Genomic_DNA"/>
</dbReference>
<comment type="similarity">
    <text evidence="2">Belongs to the VirD4/TraG family.</text>
</comment>
<evidence type="ECO:0000256" key="5">
    <source>
        <dbReference type="ARBA" id="ARBA00022989"/>
    </source>
</evidence>
<comment type="caution">
    <text evidence="7">The sequence shown here is derived from an EMBL/GenBank/DDBJ whole genome shotgun (WGS) entry which is preliminary data.</text>
</comment>
<name>I5BT20_9HYPH</name>
<dbReference type="STRING" id="204799.GCA_001696575_00097"/>
<dbReference type="InterPro" id="IPR051539">
    <property type="entry name" value="T4SS-coupling_protein"/>
</dbReference>